<feature type="transmembrane region" description="Helical" evidence="6">
    <location>
        <begin position="218"/>
        <end position="239"/>
    </location>
</feature>
<feature type="transmembrane region" description="Helical" evidence="6">
    <location>
        <begin position="455"/>
        <end position="477"/>
    </location>
</feature>
<dbReference type="Proteomes" id="UP001433268">
    <property type="component" value="Unassembled WGS sequence"/>
</dbReference>
<feature type="transmembrane region" description="Helical" evidence="6">
    <location>
        <begin position="191"/>
        <end position="212"/>
    </location>
</feature>
<feature type="domain" description="Major facilitator superfamily (MFS) profile" evidence="7">
    <location>
        <begin position="60"/>
        <end position="521"/>
    </location>
</feature>
<dbReference type="EMBL" id="JAQQWN010000004">
    <property type="protein sequence ID" value="KAK8090370.1"/>
    <property type="molecule type" value="Genomic_DNA"/>
</dbReference>
<organism evidence="8 9">
    <name type="scientific">Apiospora hydei</name>
    <dbReference type="NCBI Taxonomy" id="1337664"/>
    <lineage>
        <taxon>Eukaryota</taxon>
        <taxon>Fungi</taxon>
        <taxon>Dikarya</taxon>
        <taxon>Ascomycota</taxon>
        <taxon>Pezizomycotina</taxon>
        <taxon>Sordariomycetes</taxon>
        <taxon>Xylariomycetidae</taxon>
        <taxon>Amphisphaeriales</taxon>
        <taxon>Apiosporaceae</taxon>
        <taxon>Apiospora</taxon>
    </lineage>
</organism>
<dbReference type="Gene3D" id="1.20.1720.10">
    <property type="entry name" value="Multidrug resistance protein D"/>
    <property type="match status" value="1"/>
</dbReference>
<dbReference type="SUPFAM" id="SSF103473">
    <property type="entry name" value="MFS general substrate transporter"/>
    <property type="match status" value="1"/>
</dbReference>
<dbReference type="InterPro" id="IPR011701">
    <property type="entry name" value="MFS"/>
</dbReference>
<evidence type="ECO:0000313" key="8">
    <source>
        <dbReference type="EMBL" id="KAK8090370.1"/>
    </source>
</evidence>
<comment type="subcellular location">
    <subcellularLocation>
        <location evidence="1">Membrane</location>
        <topology evidence="1">Multi-pass membrane protein</topology>
    </subcellularLocation>
</comment>
<sequence>MAYPEHDIDAEGLRPHEAGSPRNLSEETAVEESKKGSSTPDDADHPGKKSEPPMSLLHECVFIATICSAQFTTQAGLTQALGILDAIGASFGVANPGVLSWFIAGYSLTVGTFILVAGRIGDLFGHKRLFVLGLLWFALWSLVAGLSAYSGYHLFIFARVMQGLGPAAAIPNALALLGVTYPPGLRKNMAFALFGACAPGGGVFGFVFGGLFELAWWPWAFWSFAIALFLLAGFSALVIPTHGASPDQAKPLREKLQMLDISGAVTGVLALVLFNFAWNQGPAYGWDKPYIGVCLVLGVIFAVAFFFVESRYAMAPLVPFKVFTGDISFVVGCIACGWASFGIWVYYTSQFVEVLRGASPLLLAAYICPVTVSGAFASVATGFLLHHVRPAWVMTFSLTCFMVGIILVATTPVGQIYWAQLFVAMLVIPFGMDTSFPAATVIFSNAVKREHQGMGAALVATVVNYSISLGLGFAGTIEVNVNNGGKTPADVLHGYRSAWYFGIGLSGLGIVLSLIFVAKGYWQDSRAKRSSEEAR</sequence>
<protein>
    <submittedName>
        <fullName evidence="8">Major facilitator superfamily-domain-containing protein</fullName>
    </submittedName>
</protein>
<keyword evidence="2 6" id="KW-0812">Transmembrane</keyword>
<keyword evidence="4 6" id="KW-0472">Membrane</keyword>
<dbReference type="InterPro" id="IPR020846">
    <property type="entry name" value="MFS_dom"/>
</dbReference>
<dbReference type="PANTHER" id="PTHR42718:SF1">
    <property type="entry name" value="LOW AFFINITY AMMONIUM TRANSPORTER"/>
    <property type="match status" value="1"/>
</dbReference>
<evidence type="ECO:0000256" key="2">
    <source>
        <dbReference type="ARBA" id="ARBA00022692"/>
    </source>
</evidence>
<reference evidence="8 9" key="1">
    <citation type="submission" date="2023-01" db="EMBL/GenBank/DDBJ databases">
        <title>Analysis of 21 Apiospora genomes using comparative genomics revels a genus with tremendous synthesis potential of carbohydrate active enzymes and secondary metabolites.</title>
        <authorList>
            <person name="Sorensen T."/>
        </authorList>
    </citation>
    <scope>NUCLEOTIDE SEQUENCE [LARGE SCALE GENOMIC DNA]</scope>
    <source>
        <strain evidence="8 9">CBS 114990</strain>
    </source>
</reference>
<keyword evidence="3 6" id="KW-1133">Transmembrane helix</keyword>
<feature type="transmembrane region" description="Helical" evidence="6">
    <location>
        <begin position="361"/>
        <end position="385"/>
    </location>
</feature>
<feature type="region of interest" description="Disordered" evidence="5">
    <location>
        <begin position="1"/>
        <end position="50"/>
    </location>
</feature>
<feature type="transmembrane region" description="Helical" evidence="6">
    <location>
        <begin position="416"/>
        <end position="443"/>
    </location>
</feature>
<accession>A0ABR1X4P6</accession>
<evidence type="ECO:0000256" key="6">
    <source>
        <dbReference type="SAM" id="Phobius"/>
    </source>
</evidence>
<dbReference type="PANTHER" id="PTHR42718">
    <property type="entry name" value="MAJOR FACILITATOR SUPERFAMILY MULTIDRUG TRANSPORTER MFSC"/>
    <property type="match status" value="1"/>
</dbReference>
<dbReference type="GeneID" id="92042706"/>
<name>A0ABR1X4P6_9PEZI</name>
<dbReference type="RefSeq" id="XP_066673264.1">
    <property type="nucleotide sequence ID" value="XM_066809646.1"/>
</dbReference>
<dbReference type="Pfam" id="PF07690">
    <property type="entry name" value="MFS_1"/>
    <property type="match status" value="1"/>
</dbReference>
<comment type="caution">
    <text evidence="8">The sequence shown here is derived from an EMBL/GenBank/DDBJ whole genome shotgun (WGS) entry which is preliminary data.</text>
</comment>
<feature type="transmembrane region" description="Helical" evidence="6">
    <location>
        <begin position="129"/>
        <end position="150"/>
    </location>
</feature>
<evidence type="ECO:0000259" key="7">
    <source>
        <dbReference type="PROSITE" id="PS50850"/>
    </source>
</evidence>
<evidence type="ECO:0000256" key="5">
    <source>
        <dbReference type="SAM" id="MobiDB-lite"/>
    </source>
</evidence>
<feature type="transmembrane region" description="Helical" evidence="6">
    <location>
        <begin position="98"/>
        <end position="117"/>
    </location>
</feature>
<evidence type="ECO:0000313" key="9">
    <source>
        <dbReference type="Proteomes" id="UP001433268"/>
    </source>
</evidence>
<evidence type="ECO:0000256" key="1">
    <source>
        <dbReference type="ARBA" id="ARBA00004141"/>
    </source>
</evidence>
<proteinExistence type="predicted"/>
<dbReference type="CDD" id="cd17476">
    <property type="entry name" value="MFS_Amf1_MDR_like"/>
    <property type="match status" value="1"/>
</dbReference>
<evidence type="ECO:0000256" key="4">
    <source>
        <dbReference type="ARBA" id="ARBA00023136"/>
    </source>
</evidence>
<feature type="transmembrane region" description="Helical" evidence="6">
    <location>
        <begin position="329"/>
        <end position="349"/>
    </location>
</feature>
<feature type="transmembrane region" description="Helical" evidence="6">
    <location>
        <begin position="290"/>
        <end position="308"/>
    </location>
</feature>
<evidence type="ECO:0000256" key="3">
    <source>
        <dbReference type="ARBA" id="ARBA00022989"/>
    </source>
</evidence>
<feature type="transmembrane region" description="Helical" evidence="6">
    <location>
        <begin position="497"/>
        <end position="522"/>
    </location>
</feature>
<feature type="transmembrane region" description="Helical" evidence="6">
    <location>
        <begin position="392"/>
        <end position="410"/>
    </location>
</feature>
<dbReference type="Gene3D" id="1.20.1250.20">
    <property type="entry name" value="MFS general substrate transporter like domains"/>
    <property type="match status" value="1"/>
</dbReference>
<feature type="compositionally biased region" description="Basic and acidic residues" evidence="5">
    <location>
        <begin position="1"/>
        <end position="19"/>
    </location>
</feature>
<gene>
    <name evidence="8" type="ORF">PG997_005331</name>
</gene>
<feature type="transmembrane region" description="Helical" evidence="6">
    <location>
        <begin position="156"/>
        <end position="179"/>
    </location>
</feature>
<dbReference type="PROSITE" id="PS50850">
    <property type="entry name" value="MFS"/>
    <property type="match status" value="1"/>
</dbReference>
<dbReference type="InterPro" id="IPR036259">
    <property type="entry name" value="MFS_trans_sf"/>
</dbReference>
<feature type="transmembrane region" description="Helical" evidence="6">
    <location>
        <begin position="259"/>
        <end position="278"/>
    </location>
</feature>
<keyword evidence="9" id="KW-1185">Reference proteome</keyword>